<dbReference type="InterPro" id="IPR039163">
    <property type="entry name" value="EMC7"/>
</dbReference>
<dbReference type="Proteomes" id="UP000193218">
    <property type="component" value="Unassembled WGS sequence"/>
</dbReference>
<evidence type="ECO:0000313" key="9">
    <source>
        <dbReference type="EMBL" id="ORX36339.1"/>
    </source>
</evidence>
<dbReference type="PANTHER" id="PTHR13605:SF4">
    <property type="entry name" value="ER MEMBRANE PROTEIN COMPLEX SUBUNIT 7"/>
    <property type="match status" value="1"/>
</dbReference>
<feature type="domain" description="ER membrane protein complex subunit 7 beta-sandwich" evidence="8">
    <location>
        <begin position="42"/>
        <end position="149"/>
    </location>
</feature>
<evidence type="ECO:0000259" key="8">
    <source>
        <dbReference type="Pfam" id="PF09430"/>
    </source>
</evidence>
<protein>
    <recommendedName>
        <fullName evidence="8">ER membrane protein complex subunit 7 beta-sandwich domain-containing protein</fullName>
    </recommendedName>
</protein>
<dbReference type="AlphaFoldDB" id="A0A1Y1UEB7"/>
<evidence type="ECO:0000256" key="1">
    <source>
        <dbReference type="ARBA" id="ARBA00004167"/>
    </source>
</evidence>
<feature type="compositionally biased region" description="Low complexity" evidence="6">
    <location>
        <begin position="204"/>
        <end position="213"/>
    </location>
</feature>
<dbReference type="PANTHER" id="PTHR13605">
    <property type="entry name" value="ER MEMBRANE PROTEIN COMPLEX SUBUNIT 7"/>
    <property type="match status" value="1"/>
</dbReference>
<evidence type="ECO:0000313" key="10">
    <source>
        <dbReference type="Proteomes" id="UP000193218"/>
    </source>
</evidence>
<feature type="chain" id="PRO_5012711284" description="ER membrane protein complex subunit 7 beta-sandwich domain-containing protein" evidence="7">
    <location>
        <begin position="23"/>
        <end position="235"/>
    </location>
</feature>
<evidence type="ECO:0000256" key="7">
    <source>
        <dbReference type="SAM" id="SignalP"/>
    </source>
</evidence>
<name>A0A1Y1UEB7_9TREE</name>
<dbReference type="OrthoDB" id="27095at2759"/>
<dbReference type="FunCoup" id="A0A1Y1UEB7">
    <property type="interactions" value="63"/>
</dbReference>
<dbReference type="EMBL" id="NBSH01000008">
    <property type="protein sequence ID" value="ORX36339.1"/>
    <property type="molecule type" value="Genomic_DNA"/>
</dbReference>
<comment type="subcellular location">
    <subcellularLocation>
        <location evidence="1">Membrane</location>
        <topology evidence="1">Single-pass membrane protein</topology>
    </subcellularLocation>
</comment>
<feature type="region of interest" description="Disordered" evidence="6">
    <location>
        <begin position="195"/>
        <end position="235"/>
    </location>
</feature>
<dbReference type="RefSeq" id="XP_021870440.1">
    <property type="nucleotide sequence ID" value="XM_022016117.1"/>
</dbReference>
<evidence type="ECO:0000256" key="6">
    <source>
        <dbReference type="SAM" id="MobiDB-lite"/>
    </source>
</evidence>
<feature type="signal peptide" evidence="7">
    <location>
        <begin position="1"/>
        <end position="22"/>
    </location>
</feature>
<evidence type="ECO:0000256" key="4">
    <source>
        <dbReference type="ARBA" id="ARBA00022989"/>
    </source>
</evidence>
<dbReference type="GO" id="GO:0072546">
    <property type="term" value="C:EMC complex"/>
    <property type="evidence" value="ECO:0007669"/>
    <property type="project" value="TreeGrafter"/>
</dbReference>
<proteinExistence type="predicted"/>
<keyword evidence="10" id="KW-1185">Reference proteome</keyword>
<evidence type="ECO:0000256" key="2">
    <source>
        <dbReference type="ARBA" id="ARBA00022692"/>
    </source>
</evidence>
<reference evidence="9 10" key="1">
    <citation type="submission" date="2017-03" db="EMBL/GenBank/DDBJ databases">
        <title>Widespread Adenine N6-methylation of Active Genes in Fungi.</title>
        <authorList>
            <consortium name="DOE Joint Genome Institute"/>
            <person name="Mondo S.J."/>
            <person name="Dannebaum R.O."/>
            <person name="Kuo R.C."/>
            <person name="Louie K.B."/>
            <person name="Bewick A.J."/>
            <person name="Labutti K."/>
            <person name="Haridas S."/>
            <person name="Kuo A."/>
            <person name="Salamov A."/>
            <person name="Ahrendt S.R."/>
            <person name="Lau R."/>
            <person name="Bowen B.P."/>
            <person name="Lipzen A."/>
            <person name="Sullivan W."/>
            <person name="Andreopoulos W.B."/>
            <person name="Clum A."/>
            <person name="Lindquist E."/>
            <person name="Daum C."/>
            <person name="Northen T.R."/>
            <person name="Ramamoorthy G."/>
            <person name="Schmitz R.J."/>
            <person name="Gryganskyi A."/>
            <person name="Culley D."/>
            <person name="Magnuson J."/>
            <person name="James T.Y."/>
            <person name="O'Malley M.A."/>
            <person name="Stajich J.E."/>
            <person name="Spatafora J.W."/>
            <person name="Visel A."/>
            <person name="Grigoriev I.V."/>
        </authorList>
    </citation>
    <scope>NUCLEOTIDE SEQUENCE [LARGE SCALE GENOMIC DNA]</scope>
    <source>
        <strain evidence="9 10">NRRL Y-17943</strain>
    </source>
</reference>
<keyword evidence="3 7" id="KW-0732">Signal</keyword>
<gene>
    <name evidence="9" type="ORF">BD324DRAFT_628397</name>
</gene>
<dbReference type="GeneID" id="33557926"/>
<sequence>MMRGSVSCASLLLLSLLPSISAYDIQGRIAFNNVLPESTGVPVGSKVSLDHGARYAYITPSGSFDLSYVPEGQHILEGFVPGYIMESFLVTINETIHIQPYHVARAPLPLSVPSFPHPIQMKAFHKEDYFTSPPSFQLLAMLKNPMVLLMIFSGIMMFGLPKLNEMLDADPQLAAEVAAARKKMMGGGGGSVGLVESISNSLQGDSDGGASSARSDRASTPSRNNNKGAQKRRGK</sequence>
<comment type="caution">
    <text evidence="9">The sequence shown here is derived from an EMBL/GenBank/DDBJ whole genome shotgun (WGS) entry which is preliminary data.</text>
</comment>
<evidence type="ECO:0000256" key="3">
    <source>
        <dbReference type="ARBA" id="ARBA00022729"/>
    </source>
</evidence>
<dbReference type="InterPro" id="IPR019008">
    <property type="entry name" value="Beta_sandwich_EMC7"/>
</dbReference>
<dbReference type="Pfam" id="PF09430">
    <property type="entry name" value="EMC7_beta-sandw"/>
    <property type="match status" value="1"/>
</dbReference>
<organism evidence="9 10">
    <name type="scientific">Kockovaella imperatae</name>
    <dbReference type="NCBI Taxonomy" id="4999"/>
    <lineage>
        <taxon>Eukaryota</taxon>
        <taxon>Fungi</taxon>
        <taxon>Dikarya</taxon>
        <taxon>Basidiomycota</taxon>
        <taxon>Agaricomycotina</taxon>
        <taxon>Tremellomycetes</taxon>
        <taxon>Tremellales</taxon>
        <taxon>Cuniculitremaceae</taxon>
        <taxon>Kockovaella</taxon>
    </lineage>
</organism>
<keyword evidence="4" id="KW-1133">Transmembrane helix</keyword>
<accession>A0A1Y1UEB7</accession>
<dbReference type="InParanoid" id="A0A1Y1UEB7"/>
<keyword evidence="5" id="KW-0472">Membrane</keyword>
<evidence type="ECO:0000256" key="5">
    <source>
        <dbReference type="ARBA" id="ARBA00023136"/>
    </source>
</evidence>
<keyword evidence="2" id="KW-0812">Transmembrane</keyword>
<dbReference type="STRING" id="4999.A0A1Y1UEB7"/>